<dbReference type="EMBL" id="GDHC01008569">
    <property type="protein sequence ID" value="JAQ10060.1"/>
    <property type="molecule type" value="Transcribed_RNA"/>
</dbReference>
<sequence length="110" mass="12373">MRMCCTNNCVRKILLPLCAYNMPTAKYAMCIVAKLICMIPFAARDVVSRDGVVLFVKLVKKGDITGEYRDILLQLLQCMHIALPLNQPHPEMTRPNSFFTTALISATKQP</sequence>
<accession>A0A146LUJ9</accession>
<protein>
    <submittedName>
        <fullName evidence="1">Uncharacterized protein</fullName>
    </submittedName>
</protein>
<organism evidence="1">
    <name type="scientific">Lygus hesperus</name>
    <name type="common">Western plant bug</name>
    <dbReference type="NCBI Taxonomy" id="30085"/>
    <lineage>
        <taxon>Eukaryota</taxon>
        <taxon>Metazoa</taxon>
        <taxon>Ecdysozoa</taxon>
        <taxon>Arthropoda</taxon>
        <taxon>Hexapoda</taxon>
        <taxon>Insecta</taxon>
        <taxon>Pterygota</taxon>
        <taxon>Neoptera</taxon>
        <taxon>Paraneoptera</taxon>
        <taxon>Hemiptera</taxon>
        <taxon>Heteroptera</taxon>
        <taxon>Panheteroptera</taxon>
        <taxon>Cimicomorpha</taxon>
        <taxon>Miridae</taxon>
        <taxon>Mirini</taxon>
        <taxon>Lygus</taxon>
    </lineage>
</organism>
<proteinExistence type="predicted"/>
<gene>
    <name evidence="1" type="ORF">g.952</name>
</gene>
<dbReference type="AlphaFoldDB" id="A0A146LUJ9"/>
<reference evidence="1" key="1">
    <citation type="journal article" date="2016" name="Gigascience">
        <title>De novo construction of an expanded transcriptome assembly for the western tarnished plant bug, Lygus hesperus.</title>
        <authorList>
            <person name="Tassone E.E."/>
            <person name="Geib S.M."/>
            <person name="Hall B."/>
            <person name="Fabrick J.A."/>
            <person name="Brent C.S."/>
            <person name="Hull J.J."/>
        </authorList>
    </citation>
    <scope>NUCLEOTIDE SEQUENCE</scope>
</reference>
<evidence type="ECO:0000313" key="1">
    <source>
        <dbReference type="EMBL" id="JAQ10060.1"/>
    </source>
</evidence>
<name>A0A146LUJ9_LYGHE</name>